<gene>
    <name evidence="2" type="ORF">F4561_005811</name>
</gene>
<name>A0A7W7W560_9ACTN</name>
<proteinExistence type="predicted"/>
<comment type="caution">
    <text evidence="2">The sequence shown here is derived from an EMBL/GenBank/DDBJ whole genome shotgun (WGS) entry which is preliminary data.</text>
</comment>
<evidence type="ECO:0000313" key="2">
    <source>
        <dbReference type="EMBL" id="MBB4934917.1"/>
    </source>
</evidence>
<dbReference type="AlphaFoldDB" id="A0A7W7W560"/>
<dbReference type="RefSeq" id="WP_184584648.1">
    <property type="nucleotide sequence ID" value="NZ_JACHJT010000002.1"/>
</dbReference>
<organism evidence="2 3">
    <name type="scientific">Lipingzhangella halophila</name>
    <dbReference type="NCBI Taxonomy" id="1783352"/>
    <lineage>
        <taxon>Bacteria</taxon>
        <taxon>Bacillati</taxon>
        <taxon>Actinomycetota</taxon>
        <taxon>Actinomycetes</taxon>
        <taxon>Streptosporangiales</taxon>
        <taxon>Nocardiopsidaceae</taxon>
        <taxon>Lipingzhangella</taxon>
    </lineage>
</organism>
<keyword evidence="3" id="KW-1185">Reference proteome</keyword>
<dbReference type="EMBL" id="JACHJT010000002">
    <property type="protein sequence ID" value="MBB4934917.1"/>
    <property type="molecule type" value="Genomic_DNA"/>
</dbReference>
<accession>A0A7W7W560</accession>
<evidence type="ECO:0000256" key="1">
    <source>
        <dbReference type="SAM" id="Phobius"/>
    </source>
</evidence>
<feature type="transmembrane region" description="Helical" evidence="1">
    <location>
        <begin position="57"/>
        <end position="76"/>
    </location>
</feature>
<feature type="transmembrane region" description="Helical" evidence="1">
    <location>
        <begin position="169"/>
        <end position="190"/>
    </location>
</feature>
<dbReference type="Proteomes" id="UP000523007">
    <property type="component" value="Unassembled WGS sequence"/>
</dbReference>
<keyword evidence="1" id="KW-1133">Transmembrane helix</keyword>
<feature type="transmembrane region" description="Helical" evidence="1">
    <location>
        <begin position="140"/>
        <end position="162"/>
    </location>
</feature>
<feature type="transmembrane region" description="Helical" evidence="1">
    <location>
        <begin position="196"/>
        <end position="218"/>
    </location>
</feature>
<sequence>MITDPIARRAARRLIGGYAFLALLGVAAVFLFSLGVTASVNVFQGPIEVSGWGEVHLAVRGLAVGTGVFMCTLTLPQHIAHGRTRREFAVHLPVGILVLALVLGAASTAGFALELPIYRLMGWPQEFSNSGGLYTAADQYPLIALENWLVLPTWLAAGALIGAGLTRSAILGVALMPVGGILIWAVHGALRSSDLAVPMVLTCLGVFLLTMVLTWAVVRDLPLRSRTH</sequence>
<keyword evidence="1" id="KW-0472">Membrane</keyword>
<protein>
    <submittedName>
        <fullName evidence="2">Uncharacterized protein</fullName>
    </submittedName>
</protein>
<feature type="transmembrane region" description="Helical" evidence="1">
    <location>
        <begin position="88"/>
        <end position="113"/>
    </location>
</feature>
<feature type="transmembrane region" description="Helical" evidence="1">
    <location>
        <begin position="15"/>
        <end position="37"/>
    </location>
</feature>
<keyword evidence="1" id="KW-0812">Transmembrane</keyword>
<evidence type="ECO:0000313" key="3">
    <source>
        <dbReference type="Proteomes" id="UP000523007"/>
    </source>
</evidence>
<reference evidence="2 3" key="1">
    <citation type="submission" date="2020-08" db="EMBL/GenBank/DDBJ databases">
        <title>Sequencing the genomes of 1000 actinobacteria strains.</title>
        <authorList>
            <person name="Klenk H.-P."/>
        </authorList>
    </citation>
    <scope>NUCLEOTIDE SEQUENCE [LARGE SCALE GENOMIC DNA]</scope>
    <source>
        <strain evidence="2 3">DSM 102030</strain>
    </source>
</reference>